<dbReference type="Proteomes" id="UP001283341">
    <property type="component" value="Unassembled WGS sequence"/>
</dbReference>
<name>A0AAE0IAQ5_9PEZI</name>
<proteinExistence type="predicted"/>
<evidence type="ECO:0000256" key="1">
    <source>
        <dbReference type="SAM" id="SignalP"/>
    </source>
</evidence>
<accession>A0AAE0IAQ5</accession>
<sequence>MLTAALILVRSQIIFAVATHSMPNLTRKITKNMTCQQDVSYHSIHAGNWLVALRLRPMDGRSNSSENAERPCLIHLAVTKNKPT</sequence>
<feature type="chain" id="PRO_5041957784" description="Secreted protein" evidence="1">
    <location>
        <begin position="19"/>
        <end position="84"/>
    </location>
</feature>
<keyword evidence="3" id="KW-1185">Reference proteome</keyword>
<dbReference type="EMBL" id="JAUEDM010000003">
    <property type="protein sequence ID" value="KAK3321625.1"/>
    <property type="molecule type" value="Genomic_DNA"/>
</dbReference>
<gene>
    <name evidence="2" type="ORF">B0H66DRAFT_176701</name>
</gene>
<keyword evidence="1" id="KW-0732">Signal</keyword>
<organism evidence="2 3">
    <name type="scientific">Apodospora peruviana</name>
    <dbReference type="NCBI Taxonomy" id="516989"/>
    <lineage>
        <taxon>Eukaryota</taxon>
        <taxon>Fungi</taxon>
        <taxon>Dikarya</taxon>
        <taxon>Ascomycota</taxon>
        <taxon>Pezizomycotina</taxon>
        <taxon>Sordariomycetes</taxon>
        <taxon>Sordariomycetidae</taxon>
        <taxon>Sordariales</taxon>
        <taxon>Lasiosphaeriaceae</taxon>
        <taxon>Apodospora</taxon>
    </lineage>
</organism>
<evidence type="ECO:0000313" key="2">
    <source>
        <dbReference type="EMBL" id="KAK3321625.1"/>
    </source>
</evidence>
<reference evidence="2" key="1">
    <citation type="journal article" date="2023" name="Mol. Phylogenet. Evol.">
        <title>Genome-scale phylogeny and comparative genomics of the fungal order Sordariales.</title>
        <authorList>
            <person name="Hensen N."/>
            <person name="Bonometti L."/>
            <person name="Westerberg I."/>
            <person name="Brannstrom I.O."/>
            <person name="Guillou S."/>
            <person name="Cros-Aarteil S."/>
            <person name="Calhoun S."/>
            <person name="Haridas S."/>
            <person name="Kuo A."/>
            <person name="Mondo S."/>
            <person name="Pangilinan J."/>
            <person name="Riley R."/>
            <person name="LaButti K."/>
            <person name="Andreopoulos B."/>
            <person name="Lipzen A."/>
            <person name="Chen C."/>
            <person name="Yan M."/>
            <person name="Daum C."/>
            <person name="Ng V."/>
            <person name="Clum A."/>
            <person name="Steindorff A."/>
            <person name="Ohm R.A."/>
            <person name="Martin F."/>
            <person name="Silar P."/>
            <person name="Natvig D.O."/>
            <person name="Lalanne C."/>
            <person name="Gautier V."/>
            <person name="Ament-Velasquez S.L."/>
            <person name="Kruys A."/>
            <person name="Hutchinson M.I."/>
            <person name="Powell A.J."/>
            <person name="Barry K."/>
            <person name="Miller A.N."/>
            <person name="Grigoriev I.V."/>
            <person name="Debuchy R."/>
            <person name="Gladieux P."/>
            <person name="Hiltunen Thoren M."/>
            <person name="Johannesson H."/>
        </authorList>
    </citation>
    <scope>NUCLEOTIDE SEQUENCE</scope>
    <source>
        <strain evidence="2">CBS 118394</strain>
    </source>
</reference>
<evidence type="ECO:0000313" key="3">
    <source>
        <dbReference type="Proteomes" id="UP001283341"/>
    </source>
</evidence>
<feature type="signal peptide" evidence="1">
    <location>
        <begin position="1"/>
        <end position="18"/>
    </location>
</feature>
<comment type="caution">
    <text evidence="2">The sequence shown here is derived from an EMBL/GenBank/DDBJ whole genome shotgun (WGS) entry which is preliminary data.</text>
</comment>
<evidence type="ECO:0008006" key="4">
    <source>
        <dbReference type="Google" id="ProtNLM"/>
    </source>
</evidence>
<reference evidence="2" key="2">
    <citation type="submission" date="2023-06" db="EMBL/GenBank/DDBJ databases">
        <authorList>
            <consortium name="Lawrence Berkeley National Laboratory"/>
            <person name="Haridas S."/>
            <person name="Hensen N."/>
            <person name="Bonometti L."/>
            <person name="Westerberg I."/>
            <person name="Brannstrom I.O."/>
            <person name="Guillou S."/>
            <person name="Cros-Aarteil S."/>
            <person name="Calhoun S."/>
            <person name="Kuo A."/>
            <person name="Mondo S."/>
            <person name="Pangilinan J."/>
            <person name="Riley R."/>
            <person name="Labutti K."/>
            <person name="Andreopoulos B."/>
            <person name="Lipzen A."/>
            <person name="Chen C."/>
            <person name="Yanf M."/>
            <person name="Daum C."/>
            <person name="Ng V."/>
            <person name="Clum A."/>
            <person name="Steindorff A."/>
            <person name="Ohm R."/>
            <person name="Martin F."/>
            <person name="Silar P."/>
            <person name="Natvig D."/>
            <person name="Lalanne C."/>
            <person name="Gautier V."/>
            <person name="Ament-Velasquez S.L."/>
            <person name="Kruys A."/>
            <person name="Hutchinson M.I."/>
            <person name="Powell A.J."/>
            <person name="Barry K."/>
            <person name="Miller A.N."/>
            <person name="Grigoriev I.V."/>
            <person name="Debuchy R."/>
            <person name="Gladieux P."/>
            <person name="Thoren M.H."/>
            <person name="Johannesson H."/>
        </authorList>
    </citation>
    <scope>NUCLEOTIDE SEQUENCE</scope>
    <source>
        <strain evidence="2">CBS 118394</strain>
    </source>
</reference>
<protein>
    <recommendedName>
        <fullName evidence="4">Secreted protein</fullName>
    </recommendedName>
</protein>
<dbReference type="AlphaFoldDB" id="A0AAE0IAQ5"/>